<dbReference type="EMBL" id="LWBO01000084">
    <property type="protein sequence ID" value="OQP39195.1"/>
    <property type="molecule type" value="Genomic_DNA"/>
</dbReference>
<dbReference type="PANTHER" id="PTHR10900:SF77">
    <property type="entry name" value="FI19380P1"/>
    <property type="match status" value="1"/>
</dbReference>
<dbReference type="InterPro" id="IPR036378">
    <property type="entry name" value="FAS1_dom_sf"/>
</dbReference>
<dbReference type="Pfam" id="PF02469">
    <property type="entry name" value="Fasciclin"/>
    <property type="match status" value="2"/>
</dbReference>
<dbReference type="PANTHER" id="PTHR10900">
    <property type="entry name" value="PERIOSTIN-RELATED"/>
    <property type="match status" value="1"/>
</dbReference>
<accession>A0ABX3NNS3</accession>
<evidence type="ECO:0000313" key="3">
    <source>
        <dbReference type="Proteomes" id="UP000192277"/>
    </source>
</evidence>
<dbReference type="SUPFAM" id="SSF82153">
    <property type="entry name" value="FAS1 domain"/>
    <property type="match status" value="1"/>
</dbReference>
<dbReference type="InterPro" id="IPR050904">
    <property type="entry name" value="Adhesion/Biosynth-related"/>
</dbReference>
<gene>
    <name evidence="2" type="ORF">A4D02_17875</name>
</gene>
<comment type="caution">
    <text evidence="2">The sequence shown here is derived from an EMBL/GenBank/DDBJ whole genome shotgun (WGS) entry which is preliminary data.</text>
</comment>
<dbReference type="InterPro" id="IPR000782">
    <property type="entry name" value="FAS1_domain"/>
</dbReference>
<evidence type="ECO:0000259" key="1">
    <source>
        <dbReference type="PROSITE" id="PS50213"/>
    </source>
</evidence>
<sequence length="735" mass="82010">MRRSLQICYALIATCFLLISCRKKEWDKFYSRPEGLEPPIYQVLKSKGNFSLLLACIDKAGYKDILSNAGYWTLFAPSDDAFTKYFKENSLSGIEALDSVKAQQIVRYCLVYNSFNTDRLDDYQSTTGWVADKAFKRRTAYYDLFDTATVGGQLLHTIASNRNNAYVSSDNNNKYIPYFTNPFFTDSKLTAADYNYFYPSTPFTGLNVLDARITETNIAAENGNIHVIDKVLTPLQNIEKYLASKPEYSLFNSLFQQYMVTYYENADATKRYQILNNSSDKVYIKLYNGGLAFSLNNENYMKMQDNDGQTNGWSIFAPTNDVLEPYLKSVVLEHYNNDLNNLNKLPIQTLVDLLNAHMWQAPVWPSKFATTSNYLGEEARFSPNADIVDKKLLSNGFFYGAHKVQESNLFSTVYARPYLDPDYTLMTRLLNQELKQVITNPNFKYTVLMMTDAKIRALGFDWDGNRNSWVNTIAGALGAGDPKGTVNRLINMCVIATPNNELGNITGQGIITTIGGELIKWNNGQFYAAGNIDAGYNVNVTDKKTMKNGIVYYTDNLLLFSAITPGKRLEALAALPNSPYYHFFQYLKNSKLYTATTGAIAGVPLGFFGTFLIPDSNAIKTAVNAGLLPGTVSGSTKVPNYAPTASNEIEQVESFLKFHMLQLTVINDGKVQDSKTLFTNLNDQTGVVNVIGSAGGSLGFQDSFGNVGTADPANSYVLADRIVIHSINKCLQPNK</sequence>
<reference evidence="2 3" key="1">
    <citation type="submission" date="2016-04" db="EMBL/GenBank/DDBJ databases">
        <authorList>
            <person name="Chen L."/>
            <person name="Zhuang W."/>
            <person name="Wang G."/>
        </authorList>
    </citation>
    <scope>NUCLEOTIDE SEQUENCE [LARGE SCALE GENOMIC DNA]</scope>
    <source>
        <strain evidence="3">GR20</strain>
    </source>
</reference>
<evidence type="ECO:0000313" key="2">
    <source>
        <dbReference type="EMBL" id="OQP39195.1"/>
    </source>
</evidence>
<keyword evidence="3" id="KW-1185">Reference proteome</keyword>
<dbReference type="Gene3D" id="2.30.180.10">
    <property type="entry name" value="FAS1 domain"/>
    <property type="match status" value="1"/>
</dbReference>
<dbReference type="PROSITE" id="PS50213">
    <property type="entry name" value="FAS1"/>
    <property type="match status" value="1"/>
</dbReference>
<dbReference type="Proteomes" id="UP000192277">
    <property type="component" value="Unassembled WGS sequence"/>
</dbReference>
<name>A0ABX3NNS3_9BACT</name>
<organism evidence="2 3">
    <name type="scientific">Niastella koreensis</name>
    <dbReference type="NCBI Taxonomy" id="354356"/>
    <lineage>
        <taxon>Bacteria</taxon>
        <taxon>Pseudomonadati</taxon>
        <taxon>Bacteroidota</taxon>
        <taxon>Chitinophagia</taxon>
        <taxon>Chitinophagales</taxon>
        <taxon>Chitinophagaceae</taxon>
        <taxon>Niastella</taxon>
    </lineage>
</organism>
<protein>
    <recommendedName>
        <fullName evidence="1">FAS1 domain-containing protein</fullName>
    </recommendedName>
</protein>
<dbReference type="PROSITE" id="PS51257">
    <property type="entry name" value="PROKAR_LIPOPROTEIN"/>
    <property type="match status" value="1"/>
</dbReference>
<feature type="domain" description="FAS1" evidence="1">
    <location>
        <begin position="37"/>
        <end position="232"/>
    </location>
</feature>
<proteinExistence type="predicted"/>
<dbReference type="RefSeq" id="WP_014217032.1">
    <property type="nucleotide sequence ID" value="NZ_LWBO01000084.1"/>
</dbReference>
<dbReference type="SMART" id="SM00554">
    <property type="entry name" value="FAS1"/>
    <property type="match status" value="1"/>
</dbReference>